<reference evidence="1" key="1">
    <citation type="submission" date="2022-03" db="EMBL/GenBank/DDBJ databases">
        <authorList>
            <person name="Martin C."/>
        </authorList>
    </citation>
    <scope>NUCLEOTIDE SEQUENCE</scope>
</reference>
<dbReference type="EMBL" id="CAIIXF020000012">
    <property type="protein sequence ID" value="CAH1802337.1"/>
    <property type="molecule type" value="Genomic_DNA"/>
</dbReference>
<evidence type="ECO:0000313" key="1">
    <source>
        <dbReference type="EMBL" id="CAH1802337.1"/>
    </source>
</evidence>
<name>A0A8J1XNY1_OWEFU</name>
<protein>
    <submittedName>
        <fullName evidence="1">Uncharacterized protein</fullName>
    </submittedName>
</protein>
<keyword evidence="2" id="KW-1185">Reference proteome</keyword>
<proteinExistence type="predicted"/>
<sequence>MRRQRMFSPGYLVWTYKSSPGAGYPLLSYPYDVKVLSIGFLTWYVHEYQPIHIDVAPEECYAEWGDEDTMERLLSTLRDLSDQTKHGQTTSWCYGIKFRWDWMNNIFYRFVRRDFTGYMCSTSPENPSQFNEVIQETEFLFFLQICSVIIFCYSPLLLYLFDENPGDKSNTTSKVTKDANDHQTVREDAEDGTSVSCSCRQNTVGIDENDYFFEKGEPPISIFNPFNWCAKKIKNTTKSKPNEPRKGATTEFDEKLKTSIRKYWEIPDDVGNDGGRDDQDETNA</sequence>
<dbReference type="AlphaFoldDB" id="A0A8J1XNY1"/>
<gene>
    <name evidence="1" type="ORF">OFUS_LOCUS26027</name>
</gene>
<evidence type="ECO:0000313" key="2">
    <source>
        <dbReference type="Proteomes" id="UP000749559"/>
    </source>
</evidence>
<dbReference type="OrthoDB" id="6130724at2759"/>
<dbReference type="Proteomes" id="UP000749559">
    <property type="component" value="Unassembled WGS sequence"/>
</dbReference>
<comment type="caution">
    <text evidence="1">The sequence shown here is derived from an EMBL/GenBank/DDBJ whole genome shotgun (WGS) entry which is preliminary data.</text>
</comment>
<organism evidence="1 2">
    <name type="scientific">Owenia fusiformis</name>
    <name type="common">Polychaete worm</name>
    <dbReference type="NCBI Taxonomy" id="6347"/>
    <lineage>
        <taxon>Eukaryota</taxon>
        <taxon>Metazoa</taxon>
        <taxon>Spiralia</taxon>
        <taxon>Lophotrochozoa</taxon>
        <taxon>Annelida</taxon>
        <taxon>Polychaeta</taxon>
        <taxon>Sedentaria</taxon>
        <taxon>Canalipalpata</taxon>
        <taxon>Sabellida</taxon>
        <taxon>Oweniida</taxon>
        <taxon>Oweniidae</taxon>
        <taxon>Owenia</taxon>
    </lineage>
</organism>
<accession>A0A8J1XNY1</accession>